<dbReference type="EMBL" id="CM023471">
    <property type="protein sequence ID" value="KAH7965046.1"/>
    <property type="molecule type" value="Genomic_DNA"/>
</dbReference>
<organism evidence="1 2">
    <name type="scientific">Dermacentor silvarum</name>
    <name type="common">Tick</name>
    <dbReference type="NCBI Taxonomy" id="543639"/>
    <lineage>
        <taxon>Eukaryota</taxon>
        <taxon>Metazoa</taxon>
        <taxon>Ecdysozoa</taxon>
        <taxon>Arthropoda</taxon>
        <taxon>Chelicerata</taxon>
        <taxon>Arachnida</taxon>
        <taxon>Acari</taxon>
        <taxon>Parasitiformes</taxon>
        <taxon>Ixodida</taxon>
        <taxon>Ixodoidea</taxon>
        <taxon>Ixodidae</taxon>
        <taxon>Rhipicephalinae</taxon>
        <taxon>Dermacentor</taxon>
    </lineage>
</organism>
<protein>
    <submittedName>
        <fullName evidence="1">Uncharacterized protein</fullName>
    </submittedName>
</protein>
<reference evidence="1" key="1">
    <citation type="submission" date="2020-05" db="EMBL/GenBank/DDBJ databases">
        <title>Large-scale comparative analyses of tick genomes elucidate their genetic diversity and vector capacities.</title>
        <authorList>
            <person name="Jia N."/>
            <person name="Wang J."/>
            <person name="Shi W."/>
            <person name="Du L."/>
            <person name="Sun Y."/>
            <person name="Zhan W."/>
            <person name="Jiang J."/>
            <person name="Wang Q."/>
            <person name="Zhang B."/>
            <person name="Ji P."/>
            <person name="Sakyi L.B."/>
            <person name="Cui X."/>
            <person name="Yuan T."/>
            <person name="Jiang B."/>
            <person name="Yang W."/>
            <person name="Lam T.T.-Y."/>
            <person name="Chang Q."/>
            <person name="Ding S."/>
            <person name="Wang X."/>
            <person name="Zhu J."/>
            <person name="Ruan X."/>
            <person name="Zhao L."/>
            <person name="Wei J."/>
            <person name="Que T."/>
            <person name="Du C."/>
            <person name="Cheng J."/>
            <person name="Dai P."/>
            <person name="Han X."/>
            <person name="Huang E."/>
            <person name="Gao Y."/>
            <person name="Liu J."/>
            <person name="Shao H."/>
            <person name="Ye R."/>
            <person name="Li L."/>
            <person name="Wei W."/>
            <person name="Wang X."/>
            <person name="Wang C."/>
            <person name="Yang T."/>
            <person name="Huo Q."/>
            <person name="Li W."/>
            <person name="Guo W."/>
            <person name="Chen H."/>
            <person name="Zhou L."/>
            <person name="Ni X."/>
            <person name="Tian J."/>
            <person name="Zhou Y."/>
            <person name="Sheng Y."/>
            <person name="Liu T."/>
            <person name="Pan Y."/>
            <person name="Xia L."/>
            <person name="Li J."/>
            <person name="Zhao F."/>
            <person name="Cao W."/>
        </authorList>
    </citation>
    <scope>NUCLEOTIDE SEQUENCE</scope>
    <source>
        <strain evidence="1">Dsil-2018</strain>
    </source>
</reference>
<gene>
    <name evidence="1" type="ORF">HPB49_003094</name>
</gene>
<evidence type="ECO:0000313" key="2">
    <source>
        <dbReference type="Proteomes" id="UP000821865"/>
    </source>
</evidence>
<name>A0ACB8DAB1_DERSI</name>
<comment type="caution">
    <text evidence="1">The sequence shown here is derived from an EMBL/GenBank/DDBJ whole genome shotgun (WGS) entry which is preliminary data.</text>
</comment>
<evidence type="ECO:0000313" key="1">
    <source>
        <dbReference type="EMBL" id="KAH7965046.1"/>
    </source>
</evidence>
<accession>A0ACB8DAB1</accession>
<keyword evidence="2" id="KW-1185">Reference proteome</keyword>
<dbReference type="Proteomes" id="UP000821865">
    <property type="component" value="Chromosome 2"/>
</dbReference>
<proteinExistence type="predicted"/>
<sequence>MLARTDVLVCIGIGCLLLLLLCFGAVAFTWIRRGSPFGYNVVELPTVCASDGCSRHARLIAAKVNASMDPCEDFEAFACSRWTAATEHYDYASAVTSALAGDWFDDFRASMMAGALQIPTGRRVIAALDSCTTESTSKGFAEGLTVLKGFMSRLRISWPEESFSEANPLGVLLDMAYNWRLGLWFDAASLHKSMNNGECRHVILLSPGTFVIFWYPYQRSVSALDYEDYWNHFYRTMEPDRPQLTAEEIARIASVETGVFTELTAVTNSTLQEPAEVSLADMERFTNTVSSNQWIVELNKAIRPDDPFTAASTLVVSDVGLLRTIGNLFSRYTRREILRHISWFFIQVFAGLADRRLLVSKVGHEGRAWLYRHIFCATEVEAAFKALVVALYVVPRFSKPLRQEISDQLSEVVTSAIRLLSNVSWADELSKRAAVRKLQSVKTLLWLPDSLLTEAALSKMYSNFSLNESSFISYFLNAYENSRILIKRDTYAEALSLPLNFVLPFVNYDYIANTVSIAMAALSAPLYSANATAAMFYGGLGFSYAMAVVRALDDTGIRVDPEGRVLNSEVPWVSVQWKDAVANKTSCLGEQSPTLFPEIPAVEVAYAAFQSALAQMDRPLRLATEFTEEQYLQDTPLYRYYGINVDFGAFDTICDGSMPPTEDNVEVTTDLLDDIDDPMKETMAMY</sequence>